<accession>A0A4R8ZXD9</accession>
<gene>
    <name evidence="1" type="ORF">E3T55_13650</name>
</gene>
<sequence>MILAAQSHPVTYGALALLAVSTVVLLSSDMPLYAGDPLHGLPHDQSLLGVAGTTSEPLSPGFTQTLNLELTNPHDFAVSVDTLAVTLIEVDAPNATPQRGCSLADFAAVQVAQSLALTVPPQTTATLLTLGIPWEFLPQLAMLNPNVNQDGCKGATVTLQYEAMGAQP</sequence>
<dbReference type="RefSeq" id="WP_134520117.1">
    <property type="nucleotide sequence ID" value="NZ_SOHE01000056.1"/>
</dbReference>
<dbReference type="EMBL" id="SOHE01000056">
    <property type="protein sequence ID" value="TFD48317.1"/>
    <property type="molecule type" value="Genomic_DNA"/>
</dbReference>
<evidence type="ECO:0000313" key="1">
    <source>
        <dbReference type="EMBL" id="TFD48317.1"/>
    </source>
</evidence>
<organism evidence="1 2">
    <name type="scientific">Cryobacterium frigoriphilum</name>
    <dbReference type="NCBI Taxonomy" id="1259150"/>
    <lineage>
        <taxon>Bacteria</taxon>
        <taxon>Bacillati</taxon>
        <taxon>Actinomycetota</taxon>
        <taxon>Actinomycetes</taxon>
        <taxon>Micrococcales</taxon>
        <taxon>Microbacteriaceae</taxon>
        <taxon>Cryobacterium</taxon>
    </lineage>
</organism>
<evidence type="ECO:0000313" key="2">
    <source>
        <dbReference type="Proteomes" id="UP000297447"/>
    </source>
</evidence>
<proteinExistence type="predicted"/>
<protein>
    <submittedName>
        <fullName evidence="1">Uncharacterized protein</fullName>
    </submittedName>
</protein>
<reference evidence="1 2" key="1">
    <citation type="submission" date="2019-03" db="EMBL/GenBank/DDBJ databases">
        <title>Genomics of glacier-inhabiting Cryobacterium strains.</title>
        <authorList>
            <person name="Liu Q."/>
            <person name="Xin Y.-H."/>
        </authorList>
    </citation>
    <scope>NUCLEOTIDE SEQUENCE [LARGE SCALE GENOMIC DNA]</scope>
    <source>
        <strain evidence="1 2">Hh14</strain>
    </source>
</reference>
<comment type="caution">
    <text evidence="1">The sequence shown here is derived from an EMBL/GenBank/DDBJ whole genome shotgun (WGS) entry which is preliminary data.</text>
</comment>
<dbReference type="Proteomes" id="UP000297447">
    <property type="component" value="Unassembled WGS sequence"/>
</dbReference>
<name>A0A4R8ZXD9_9MICO</name>
<dbReference type="AlphaFoldDB" id="A0A4R8ZXD9"/>
<dbReference type="OrthoDB" id="4927814at2"/>
<keyword evidence="2" id="KW-1185">Reference proteome</keyword>